<protein>
    <submittedName>
        <fullName evidence="2">Uncharacterized protein</fullName>
    </submittedName>
</protein>
<dbReference type="AlphaFoldDB" id="A0A7C8Z5L0"/>
<feature type="transmembrane region" description="Helical" evidence="1">
    <location>
        <begin position="52"/>
        <end position="72"/>
    </location>
</feature>
<name>A0A7C8Z5L0_OPUST</name>
<dbReference type="EMBL" id="GISG01092438">
    <property type="protein sequence ID" value="MBA4634779.1"/>
    <property type="molecule type" value="Transcribed_RNA"/>
</dbReference>
<keyword evidence="1" id="KW-0812">Transmembrane</keyword>
<keyword evidence="1" id="KW-1133">Transmembrane helix</keyword>
<evidence type="ECO:0000256" key="1">
    <source>
        <dbReference type="SAM" id="Phobius"/>
    </source>
</evidence>
<reference evidence="2" key="2">
    <citation type="submission" date="2020-07" db="EMBL/GenBank/DDBJ databases">
        <authorList>
            <person name="Vera ALvarez R."/>
            <person name="Arias-Moreno D.M."/>
            <person name="Jimenez-Jacinto V."/>
            <person name="Jimenez-Bremont J.F."/>
            <person name="Swaminathan K."/>
            <person name="Moose S.P."/>
            <person name="Guerrero-Gonzalez M.L."/>
            <person name="Marino-Ramirez L."/>
            <person name="Landsman D."/>
            <person name="Rodriguez-Kessler M."/>
            <person name="Delgado-Sanchez P."/>
        </authorList>
    </citation>
    <scope>NUCLEOTIDE SEQUENCE</scope>
    <source>
        <tissue evidence="2">Cladode</tissue>
    </source>
</reference>
<accession>A0A7C8Z5L0</accession>
<organism evidence="2">
    <name type="scientific">Opuntia streptacantha</name>
    <name type="common">Prickly pear cactus</name>
    <name type="synonym">Opuntia cardona</name>
    <dbReference type="NCBI Taxonomy" id="393608"/>
    <lineage>
        <taxon>Eukaryota</taxon>
        <taxon>Viridiplantae</taxon>
        <taxon>Streptophyta</taxon>
        <taxon>Embryophyta</taxon>
        <taxon>Tracheophyta</taxon>
        <taxon>Spermatophyta</taxon>
        <taxon>Magnoliopsida</taxon>
        <taxon>eudicotyledons</taxon>
        <taxon>Gunneridae</taxon>
        <taxon>Pentapetalae</taxon>
        <taxon>Caryophyllales</taxon>
        <taxon>Cactineae</taxon>
        <taxon>Cactaceae</taxon>
        <taxon>Opuntioideae</taxon>
        <taxon>Opuntia</taxon>
    </lineage>
</organism>
<keyword evidence="1" id="KW-0472">Membrane</keyword>
<feature type="transmembrane region" description="Helical" evidence="1">
    <location>
        <begin position="78"/>
        <end position="100"/>
    </location>
</feature>
<sequence>MPGMSQSTNNRGGHCFTGFSRPLLILTKNPWCYGLMEDQGVPQLAMGQHKRLALSWWTAMVASLNSILSLGIKKPTCCSWSLLLELGFLIQIPAPILTTLEMNLLQMMLMNFCKIGSSSFQHIKGMPSTLQGKAMQGNMCRSWLSSFMTGTKTPLSIFSSRAS</sequence>
<reference evidence="2" key="1">
    <citation type="journal article" date="2013" name="J. Plant Res.">
        <title>Effect of fungi and light on seed germination of three Opuntia species from semiarid lands of central Mexico.</title>
        <authorList>
            <person name="Delgado-Sanchez P."/>
            <person name="Jimenez-Bremont J.F."/>
            <person name="Guerrero-Gonzalez Mde L."/>
            <person name="Flores J."/>
        </authorList>
    </citation>
    <scope>NUCLEOTIDE SEQUENCE</scope>
    <source>
        <tissue evidence="2">Cladode</tissue>
    </source>
</reference>
<proteinExistence type="predicted"/>
<evidence type="ECO:0000313" key="2">
    <source>
        <dbReference type="EMBL" id="MBA4634779.1"/>
    </source>
</evidence>